<dbReference type="OrthoDB" id="887262at2"/>
<reference evidence="2" key="1">
    <citation type="submission" date="2016-10" db="EMBL/GenBank/DDBJ databases">
        <authorList>
            <person name="Varghese N."/>
            <person name="Submissions S."/>
        </authorList>
    </citation>
    <scope>NUCLEOTIDE SEQUENCE [LARGE SCALE GENOMIC DNA]</scope>
    <source>
        <strain evidence="2">OR362-8,ATCC BAA-1266,JCM 13504</strain>
    </source>
</reference>
<organism evidence="1 2">
    <name type="scientific">Hymenobacter arizonensis</name>
    <name type="common">Siccationidurans arizonensis</name>
    <dbReference type="NCBI Taxonomy" id="1227077"/>
    <lineage>
        <taxon>Bacteria</taxon>
        <taxon>Pseudomonadati</taxon>
        <taxon>Bacteroidota</taxon>
        <taxon>Cytophagia</taxon>
        <taxon>Cytophagales</taxon>
        <taxon>Hymenobacteraceae</taxon>
        <taxon>Hymenobacter</taxon>
    </lineage>
</organism>
<dbReference type="STRING" id="1227077.SAMN04515668_1168"/>
<protein>
    <submittedName>
        <fullName evidence="1">Uncharacterized protein</fullName>
    </submittedName>
</protein>
<dbReference type="Proteomes" id="UP000199029">
    <property type="component" value="Unassembled WGS sequence"/>
</dbReference>
<gene>
    <name evidence="1" type="ORF">SAMN04515668_1168</name>
</gene>
<dbReference type="AlphaFoldDB" id="A0A1I5V2J4"/>
<accession>A0A1I5V2J4</accession>
<dbReference type="InterPro" id="IPR045944">
    <property type="entry name" value="DUF6364"/>
</dbReference>
<sequence length="81" mass="8898">MSTLTFNLDDDLAMQAQEYARRTGTDLSVLVAELLRPVVAAPARKRRALSPEIEALAGCISLPSDFDYKAALGDALQKKYR</sequence>
<name>A0A1I5V2J4_HYMAR</name>
<evidence type="ECO:0000313" key="2">
    <source>
        <dbReference type="Proteomes" id="UP000199029"/>
    </source>
</evidence>
<dbReference type="EMBL" id="FOXS01000001">
    <property type="protein sequence ID" value="SFQ01718.1"/>
    <property type="molecule type" value="Genomic_DNA"/>
</dbReference>
<proteinExistence type="predicted"/>
<evidence type="ECO:0000313" key="1">
    <source>
        <dbReference type="EMBL" id="SFQ01718.1"/>
    </source>
</evidence>
<dbReference type="Pfam" id="PF19891">
    <property type="entry name" value="DUF6364"/>
    <property type="match status" value="1"/>
</dbReference>
<dbReference type="RefSeq" id="WP_092669878.1">
    <property type="nucleotide sequence ID" value="NZ_FOXS01000001.1"/>
</dbReference>
<keyword evidence="2" id="KW-1185">Reference proteome</keyword>